<sequence>MDMNQTIAWSFPTKFFLKKLSLSDKQIQQELDKYCCCTPLLHK</sequence>
<organism evidence="1 2">
    <name type="scientific">Euplotes crassus</name>
    <dbReference type="NCBI Taxonomy" id="5936"/>
    <lineage>
        <taxon>Eukaryota</taxon>
        <taxon>Sar</taxon>
        <taxon>Alveolata</taxon>
        <taxon>Ciliophora</taxon>
        <taxon>Intramacronucleata</taxon>
        <taxon>Spirotrichea</taxon>
        <taxon>Hypotrichia</taxon>
        <taxon>Euplotida</taxon>
        <taxon>Euplotidae</taxon>
        <taxon>Moneuplotes</taxon>
    </lineage>
</organism>
<keyword evidence="2" id="KW-1185">Reference proteome</keyword>
<evidence type="ECO:0000313" key="2">
    <source>
        <dbReference type="Proteomes" id="UP001295684"/>
    </source>
</evidence>
<gene>
    <name evidence="1" type="ORF">ECRASSUSDP1_LOCUS2107</name>
</gene>
<dbReference type="Proteomes" id="UP001295684">
    <property type="component" value="Unassembled WGS sequence"/>
</dbReference>
<name>A0AAD1U5D5_EUPCR</name>
<dbReference type="AlphaFoldDB" id="A0AAD1U5D5"/>
<protein>
    <submittedName>
        <fullName evidence="1">Uncharacterized protein</fullName>
    </submittedName>
</protein>
<evidence type="ECO:0000313" key="1">
    <source>
        <dbReference type="EMBL" id="CAI2360802.1"/>
    </source>
</evidence>
<reference evidence="1" key="1">
    <citation type="submission" date="2023-07" db="EMBL/GenBank/DDBJ databases">
        <authorList>
            <consortium name="AG Swart"/>
            <person name="Singh M."/>
            <person name="Singh A."/>
            <person name="Seah K."/>
            <person name="Emmerich C."/>
        </authorList>
    </citation>
    <scope>NUCLEOTIDE SEQUENCE</scope>
    <source>
        <strain evidence="1">DP1</strain>
    </source>
</reference>
<dbReference type="EMBL" id="CAMPGE010001999">
    <property type="protein sequence ID" value="CAI2360802.1"/>
    <property type="molecule type" value="Genomic_DNA"/>
</dbReference>
<proteinExistence type="predicted"/>
<accession>A0AAD1U5D5</accession>
<comment type="caution">
    <text evidence="1">The sequence shown here is derived from an EMBL/GenBank/DDBJ whole genome shotgun (WGS) entry which is preliminary data.</text>
</comment>